<dbReference type="EMBL" id="JBHFFA010000003">
    <property type="protein sequence ID" value="KAL2634276.1"/>
    <property type="molecule type" value="Genomic_DNA"/>
</dbReference>
<evidence type="ECO:0000313" key="2">
    <source>
        <dbReference type="EMBL" id="KAL2634276.1"/>
    </source>
</evidence>
<protein>
    <submittedName>
        <fullName evidence="2">Uncharacterized protein</fullName>
    </submittedName>
</protein>
<keyword evidence="3" id="KW-1185">Reference proteome</keyword>
<feature type="region of interest" description="Disordered" evidence="1">
    <location>
        <begin position="122"/>
        <end position="152"/>
    </location>
</feature>
<name>A0ABD1YU31_9MARC</name>
<feature type="region of interest" description="Disordered" evidence="1">
    <location>
        <begin position="187"/>
        <end position="208"/>
    </location>
</feature>
<reference evidence="2 3" key="1">
    <citation type="submission" date="2024-09" db="EMBL/GenBank/DDBJ databases">
        <title>Chromosome-scale assembly of Riccia fluitans.</title>
        <authorList>
            <person name="Paukszto L."/>
            <person name="Sawicki J."/>
            <person name="Karawczyk K."/>
            <person name="Piernik-Szablinska J."/>
            <person name="Szczecinska M."/>
            <person name="Mazdziarz M."/>
        </authorList>
    </citation>
    <scope>NUCLEOTIDE SEQUENCE [LARGE SCALE GENOMIC DNA]</scope>
    <source>
        <strain evidence="2">Rf_01</strain>
        <tissue evidence="2">Aerial parts of the thallus</tissue>
    </source>
</reference>
<evidence type="ECO:0000313" key="3">
    <source>
        <dbReference type="Proteomes" id="UP001605036"/>
    </source>
</evidence>
<dbReference type="Proteomes" id="UP001605036">
    <property type="component" value="Unassembled WGS sequence"/>
</dbReference>
<proteinExistence type="predicted"/>
<gene>
    <name evidence="2" type="ORF">R1flu_005755</name>
</gene>
<dbReference type="AlphaFoldDB" id="A0ABD1YU31"/>
<sequence>MEVTRRLDKEFELHSKIVEHESFDYSSPGSASDSEEDSARTFVFSSPQFLLLLSESLKKEKLPGSLPSLPTSPQNFFADALDNSSSANPAVKLSSFKWLSPRRTTFSNIASSTPIIHLDEDEVADQDSEQEASSQDFEHVPDFEPSVAEEEDIDNVREEDILDPFWAVPISRAGTFESAASQDDAVSRRFFGNPNSLKNQKQYCTEPT</sequence>
<organism evidence="2 3">
    <name type="scientific">Riccia fluitans</name>
    <dbReference type="NCBI Taxonomy" id="41844"/>
    <lineage>
        <taxon>Eukaryota</taxon>
        <taxon>Viridiplantae</taxon>
        <taxon>Streptophyta</taxon>
        <taxon>Embryophyta</taxon>
        <taxon>Marchantiophyta</taxon>
        <taxon>Marchantiopsida</taxon>
        <taxon>Marchantiidae</taxon>
        <taxon>Marchantiales</taxon>
        <taxon>Ricciaceae</taxon>
        <taxon>Riccia</taxon>
    </lineage>
</organism>
<feature type="compositionally biased region" description="Polar residues" evidence="1">
    <location>
        <begin position="193"/>
        <end position="208"/>
    </location>
</feature>
<comment type="caution">
    <text evidence="2">The sequence shown here is derived from an EMBL/GenBank/DDBJ whole genome shotgun (WGS) entry which is preliminary data.</text>
</comment>
<accession>A0ABD1YU31</accession>
<evidence type="ECO:0000256" key="1">
    <source>
        <dbReference type="SAM" id="MobiDB-lite"/>
    </source>
</evidence>